<keyword evidence="4" id="KW-1185">Reference proteome</keyword>
<protein>
    <recommendedName>
        <fullName evidence="2">Peptidase C1A papain C-terminal domain-containing protein</fullName>
    </recommendedName>
</protein>
<evidence type="ECO:0000259" key="2">
    <source>
        <dbReference type="SMART" id="SM00645"/>
    </source>
</evidence>
<dbReference type="InterPro" id="IPR013128">
    <property type="entry name" value="Peptidase_C1A"/>
</dbReference>
<gene>
    <name evidence="3" type="ORF">BTO16_01195</name>
</gene>
<dbReference type="GO" id="GO:0008234">
    <property type="term" value="F:cysteine-type peptidase activity"/>
    <property type="evidence" value="ECO:0007669"/>
    <property type="project" value="InterPro"/>
</dbReference>
<evidence type="ECO:0000256" key="1">
    <source>
        <dbReference type="ARBA" id="ARBA00008455"/>
    </source>
</evidence>
<dbReference type="AlphaFoldDB" id="A0A2S7WVF6"/>
<dbReference type="CDD" id="cd02619">
    <property type="entry name" value="Peptidase_C1"/>
    <property type="match status" value="1"/>
</dbReference>
<dbReference type="Proteomes" id="UP000239068">
    <property type="component" value="Unassembled WGS sequence"/>
</dbReference>
<dbReference type="EMBL" id="MSCM01000001">
    <property type="protein sequence ID" value="PQJ81282.1"/>
    <property type="molecule type" value="Genomic_DNA"/>
</dbReference>
<dbReference type="InterPro" id="IPR000668">
    <property type="entry name" value="Peptidase_C1A_C"/>
</dbReference>
<dbReference type="SMART" id="SM00645">
    <property type="entry name" value="Pept_C1"/>
    <property type="match status" value="1"/>
</dbReference>
<sequence>MKNKILISIILFSLLLSNCQDPYIRFNPLSNESNIIVPDTIKPQESINDPQQSGVACNYKSKSSSFTELIDIIDIPNDLPEDHDLSSDMPPVRSQGNQGSCVAWATSYYLKSYQEKIQHDYEYLSYENVMSPAFVYNKSKANDDCNSGSAITSALEVLKEYGVNNWKYFPYSDTQCSNLPTEELLKKASQNKIKEYFQVGIPDSNLDSNYTLINLIKTLVYQKNPIVISLDWKDLIFETQETELIATSFSQNPTDECGHVVLIVGYDNQMSAFKIVNSWGTSFGNGGYAWIHYNFFLSDNNNDFEKGLEGSFIAYDED</sequence>
<accession>A0A2S7WVF6</accession>
<feature type="domain" description="Peptidase C1A papain C-terminal" evidence="2">
    <location>
        <begin position="79"/>
        <end position="314"/>
    </location>
</feature>
<evidence type="ECO:0000313" key="3">
    <source>
        <dbReference type="EMBL" id="PQJ81282.1"/>
    </source>
</evidence>
<dbReference type="Pfam" id="PF00112">
    <property type="entry name" value="Peptidase_C1"/>
    <property type="match status" value="1"/>
</dbReference>
<name>A0A2S7WVF6_9FLAO</name>
<dbReference type="Gene3D" id="3.90.70.10">
    <property type="entry name" value="Cysteine proteinases"/>
    <property type="match status" value="1"/>
</dbReference>
<reference evidence="3 4" key="1">
    <citation type="submission" date="2016-12" db="EMBL/GenBank/DDBJ databases">
        <title>Trade-off between light-utilization and light-protection in marine flavobacteria.</title>
        <authorList>
            <person name="Kumagai Y."/>
            <person name="Yoshizawa S."/>
            <person name="Kogure K."/>
            <person name="Iwasaki W."/>
        </authorList>
    </citation>
    <scope>NUCLEOTIDE SEQUENCE [LARGE SCALE GENOMIC DNA]</scope>
    <source>
        <strain evidence="3 4">ATCC 43844</strain>
    </source>
</reference>
<dbReference type="PANTHER" id="PTHR12411">
    <property type="entry name" value="CYSTEINE PROTEASE FAMILY C1-RELATED"/>
    <property type="match status" value="1"/>
</dbReference>
<comment type="similarity">
    <text evidence="1">Belongs to the peptidase C1 family.</text>
</comment>
<proteinExistence type="inferred from homology"/>
<organism evidence="3 4">
    <name type="scientific">Polaribacter glomeratus</name>
    <dbReference type="NCBI Taxonomy" id="102"/>
    <lineage>
        <taxon>Bacteria</taxon>
        <taxon>Pseudomonadati</taxon>
        <taxon>Bacteroidota</taxon>
        <taxon>Flavobacteriia</taxon>
        <taxon>Flavobacteriales</taxon>
        <taxon>Flavobacteriaceae</taxon>
    </lineage>
</organism>
<comment type="caution">
    <text evidence="3">The sequence shown here is derived from an EMBL/GenBank/DDBJ whole genome shotgun (WGS) entry which is preliminary data.</text>
</comment>
<evidence type="ECO:0000313" key="4">
    <source>
        <dbReference type="Proteomes" id="UP000239068"/>
    </source>
</evidence>
<dbReference type="GO" id="GO:0006508">
    <property type="term" value="P:proteolysis"/>
    <property type="evidence" value="ECO:0007669"/>
    <property type="project" value="InterPro"/>
</dbReference>
<dbReference type="InterPro" id="IPR038765">
    <property type="entry name" value="Papain-like_cys_pep_sf"/>
</dbReference>
<dbReference type="SUPFAM" id="SSF54001">
    <property type="entry name" value="Cysteine proteinases"/>
    <property type="match status" value="1"/>
</dbReference>